<sequence length="145" mass="16027">MMKKILYSLFVCLAFVFVSCEEDTTQDTSRVTYYVNFEMKGEQTVLVPVGTSYVDEGVVATEGEDDITSSVITTGSVDPSTIGLYYINYKAQNADGYSSSIERTIIVYDPDVITDLAGTYTTAEGSYRYWLSTGVIVPFSGYKIN</sequence>
<organism evidence="2">
    <name type="scientific">termite gut metagenome</name>
    <dbReference type="NCBI Taxonomy" id="433724"/>
    <lineage>
        <taxon>unclassified sequences</taxon>
        <taxon>metagenomes</taxon>
        <taxon>organismal metagenomes</taxon>
    </lineage>
</organism>
<dbReference type="InterPro" id="IPR032179">
    <property type="entry name" value="Cry22Aa_Ig-like"/>
</dbReference>
<comment type="caution">
    <text evidence="2">The sequence shown here is derived from an EMBL/GenBank/DDBJ whole genome shotgun (WGS) entry which is preliminary data.</text>
</comment>
<proteinExistence type="predicted"/>
<evidence type="ECO:0000313" key="2">
    <source>
        <dbReference type="EMBL" id="KAA6317764.1"/>
    </source>
</evidence>
<dbReference type="InterPro" id="IPR013783">
    <property type="entry name" value="Ig-like_fold"/>
</dbReference>
<accession>A0A5J4QA38</accession>
<dbReference type="AlphaFoldDB" id="A0A5J4QA38"/>
<dbReference type="PROSITE" id="PS51257">
    <property type="entry name" value="PROKAR_LIPOPROTEIN"/>
    <property type="match status" value="1"/>
</dbReference>
<feature type="non-terminal residue" evidence="2">
    <location>
        <position position="145"/>
    </location>
</feature>
<gene>
    <name evidence="2" type="ORF">EZS27_032134</name>
</gene>
<reference evidence="2" key="1">
    <citation type="submission" date="2019-03" db="EMBL/GenBank/DDBJ databases">
        <title>Single cell metagenomics reveals metabolic interactions within the superorganism composed of flagellate Streblomastix strix and complex community of Bacteroidetes bacteria on its surface.</title>
        <authorList>
            <person name="Treitli S.C."/>
            <person name="Kolisko M."/>
            <person name="Husnik F."/>
            <person name="Keeling P."/>
            <person name="Hampl V."/>
        </authorList>
    </citation>
    <scope>NUCLEOTIDE SEQUENCE</scope>
    <source>
        <strain evidence="2">STM</strain>
    </source>
</reference>
<dbReference type="Pfam" id="PF16403">
    <property type="entry name" value="Bact_surface_Ig-like"/>
    <property type="match status" value="1"/>
</dbReference>
<dbReference type="Gene3D" id="2.60.40.10">
    <property type="entry name" value="Immunoglobulins"/>
    <property type="match status" value="1"/>
</dbReference>
<dbReference type="EMBL" id="SNRY01004414">
    <property type="protein sequence ID" value="KAA6317764.1"/>
    <property type="molecule type" value="Genomic_DNA"/>
</dbReference>
<protein>
    <recommendedName>
        <fullName evidence="1">Pesticidal crystal protein Cry22Aa Ig-like domain-containing protein</fullName>
    </recommendedName>
</protein>
<feature type="domain" description="Pesticidal crystal protein Cry22Aa Ig-like" evidence="1">
    <location>
        <begin position="37"/>
        <end position="107"/>
    </location>
</feature>
<evidence type="ECO:0000259" key="1">
    <source>
        <dbReference type="Pfam" id="PF16403"/>
    </source>
</evidence>
<name>A0A5J4QA38_9ZZZZ</name>